<dbReference type="Gene3D" id="3.40.50.1110">
    <property type="entry name" value="SGNH hydrolase"/>
    <property type="match status" value="2"/>
</dbReference>
<dbReference type="Proteomes" id="UP001346149">
    <property type="component" value="Unassembled WGS sequence"/>
</dbReference>
<protein>
    <recommendedName>
        <fullName evidence="6">GDSL esterase/lipase</fullName>
    </recommendedName>
</protein>
<name>A0AAN7REX6_TRANT</name>
<evidence type="ECO:0008006" key="6">
    <source>
        <dbReference type="Google" id="ProtNLM"/>
    </source>
</evidence>
<dbReference type="EMBL" id="JAXQNO010000003">
    <property type="protein sequence ID" value="KAK4801137.1"/>
    <property type="molecule type" value="Genomic_DNA"/>
</dbReference>
<dbReference type="PANTHER" id="PTHR46020">
    <property type="entry name" value="OSJNBB0059K02.9 PROTEIN"/>
    <property type="match status" value="1"/>
</dbReference>
<dbReference type="AlphaFoldDB" id="A0AAN7REX6"/>
<organism evidence="4 5">
    <name type="scientific">Trapa natans</name>
    <name type="common">Water chestnut</name>
    <dbReference type="NCBI Taxonomy" id="22666"/>
    <lineage>
        <taxon>Eukaryota</taxon>
        <taxon>Viridiplantae</taxon>
        <taxon>Streptophyta</taxon>
        <taxon>Embryophyta</taxon>
        <taxon>Tracheophyta</taxon>
        <taxon>Spermatophyta</taxon>
        <taxon>Magnoliopsida</taxon>
        <taxon>eudicotyledons</taxon>
        <taxon>Gunneridae</taxon>
        <taxon>Pentapetalae</taxon>
        <taxon>rosids</taxon>
        <taxon>malvids</taxon>
        <taxon>Myrtales</taxon>
        <taxon>Lythraceae</taxon>
        <taxon>Trapa</taxon>
    </lineage>
</organism>
<proteinExistence type="predicted"/>
<dbReference type="GO" id="GO:0016787">
    <property type="term" value="F:hydrolase activity"/>
    <property type="evidence" value="ECO:0007669"/>
    <property type="project" value="UniProtKB-KW"/>
</dbReference>
<keyword evidence="5" id="KW-1185">Reference proteome</keyword>
<dbReference type="InterPro" id="IPR036514">
    <property type="entry name" value="SGNH_hydro_sf"/>
</dbReference>
<dbReference type="GO" id="GO:0016042">
    <property type="term" value="P:lipid catabolic process"/>
    <property type="evidence" value="ECO:0007669"/>
    <property type="project" value="UniProtKB-KW"/>
</dbReference>
<sequence>MKESKVALPKTKEGFVPRSCLCSGTRMLPPVMTTSQFGHGRSRMASPSLVYRPDVTLTAVYSPISLVSKCLNQPSYKYKNSFKKKSRASPNATAFDLDSCAAKYLGLKSPVAYRLRSITRSRWLKYGMNFATGGTGVFDTVFPGPNMTTQIDLFQQLIEMKAASISSGLNSSIALVALSGNDYPSYLARNGSISVKRWWFPVCNLWDAFLPYSQFRIPEMQLDIRPPHSSSQQHVEASSSKFENPLKPCCLGLSDGFICGSVDAATSNKMYTVCPNPKKAFFWDMEHPTQEGWRAVFDILKPSLQQVF</sequence>
<evidence type="ECO:0000313" key="4">
    <source>
        <dbReference type="EMBL" id="KAK4801137.1"/>
    </source>
</evidence>
<reference evidence="4 5" key="1">
    <citation type="journal article" date="2023" name="Hortic Res">
        <title>Pangenome of water caltrop reveals structural variations and asymmetric subgenome divergence after allopolyploidization.</title>
        <authorList>
            <person name="Zhang X."/>
            <person name="Chen Y."/>
            <person name="Wang L."/>
            <person name="Yuan Y."/>
            <person name="Fang M."/>
            <person name="Shi L."/>
            <person name="Lu R."/>
            <person name="Comes H.P."/>
            <person name="Ma Y."/>
            <person name="Chen Y."/>
            <person name="Huang G."/>
            <person name="Zhou Y."/>
            <person name="Zheng Z."/>
            <person name="Qiu Y."/>
        </authorList>
    </citation>
    <scope>NUCLEOTIDE SEQUENCE [LARGE SCALE GENOMIC DNA]</scope>
    <source>
        <strain evidence="4">F231</strain>
    </source>
</reference>
<evidence type="ECO:0000313" key="5">
    <source>
        <dbReference type="Proteomes" id="UP001346149"/>
    </source>
</evidence>
<accession>A0AAN7REX6</accession>
<dbReference type="PANTHER" id="PTHR46020:SF32">
    <property type="entry name" value="GDSL ESTERASE_LIPASE"/>
    <property type="match status" value="1"/>
</dbReference>
<evidence type="ECO:0000256" key="1">
    <source>
        <dbReference type="ARBA" id="ARBA00022801"/>
    </source>
</evidence>
<keyword evidence="1" id="KW-0378">Hydrolase</keyword>
<gene>
    <name evidence="4" type="ORF">SAY86_021624</name>
</gene>
<evidence type="ECO:0000256" key="3">
    <source>
        <dbReference type="ARBA" id="ARBA00023098"/>
    </source>
</evidence>
<keyword evidence="3" id="KW-0443">Lipid metabolism</keyword>
<evidence type="ECO:0000256" key="2">
    <source>
        <dbReference type="ARBA" id="ARBA00022963"/>
    </source>
</evidence>
<keyword evidence="2" id="KW-0442">Lipid degradation</keyword>
<comment type="caution">
    <text evidence="4">The sequence shown here is derived from an EMBL/GenBank/DDBJ whole genome shotgun (WGS) entry which is preliminary data.</text>
</comment>